<accession>A0A811VB69</accession>
<reference evidence="2" key="1">
    <citation type="submission" date="2020-11" db="EMBL/GenBank/DDBJ databases">
        <authorList>
            <person name="Whitehead M."/>
        </authorList>
    </citation>
    <scope>NUCLEOTIDE SEQUENCE</scope>
    <source>
        <strain evidence="2">EGII</strain>
    </source>
</reference>
<feature type="compositionally biased region" description="Polar residues" evidence="1">
    <location>
        <begin position="70"/>
        <end position="85"/>
    </location>
</feature>
<organism evidence="2 3">
    <name type="scientific">Ceratitis capitata</name>
    <name type="common">Mediterranean fruit fly</name>
    <name type="synonym">Tephritis capitata</name>
    <dbReference type="NCBI Taxonomy" id="7213"/>
    <lineage>
        <taxon>Eukaryota</taxon>
        <taxon>Metazoa</taxon>
        <taxon>Ecdysozoa</taxon>
        <taxon>Arthropoda</taxon>
        <taxon>Hexapoda</taxon>
        <taxon>Insecta</taxon>
        <taxon>Pterygota</taxon>
        <taxon>Neoptera</taxon>
        <taxon>Endopterygota</taxon>
        <taxon>Diptera</taxon>
        <taxon>Brachycera</taxon>
        <taxon>Muscomorpha</taxon>
        <taxon>Tephritoidea</taxon>
        <taxon>Tephritidae</taxon>
        <taxon>Ceratitis</taxon>
        <taxon>Ceratitis</taxon>
    </lineage>
</organism>
<dbReference type="AlphaFoldDB" id="A0A811VB69"/>
<evidence type="ECO:0000313" key="3">
    <source>
        <dbReference type="Proteomes" id="UP000606786"/>
    </source>
</evidence>
<evidence type="ECO:0000313" key="2">
    <source>
        <dbReference type="EMBL" id="CAD7011409.1"/>
    </source>
</evidence>
<gene>
    <name evidence="2" type="ORF">CCAP1982_LOCUS19509</name>
</gene>
<keyword evidence="3" id="KW-1185">Reference proteome</keyword>
<feature type="region of interest" description="Disordered" evidence="1">
    <location>
        <begin position="60"/>
        <end position="92"/>
    </location>
</feature>
<comment type="caution">
    <text evidence="2">The sequence shown here is derived from an EMBL/GenBank/DDBJ whole genome shotgun (WGS) entry which is preliminary data.</text>
</comment>
<protein>
    <submittedName>
        <fullName evidence="2">(Mediterranean fruit fly) hypothetical protein</fullName>
    </submittedName>
</protein>
<dbReference type="EMBL" id="CAJHJT010000056">
    <property type="protein sequence ID" value="CAD7011409.1"/>
    <property type="molecule type" value="Genomic_DNA"/>
</dbReference>
<sequence>MGYLVSPYTYSNGGAGGLPVTMKLIAYIAAEVSAKNLFGTEDNDHDMMSLTATQEEVITSEPSSMSSSSGLGNMSHLTTYTSSPHDTLKSIEPLKLGKNRLIKKSQS</sequence>
<evidence type="ECO:0000256" key="1">
    <source>
        <dbReference type="SAM" id="MobiDB-lite"/>
    </source>
</evidence>
<feature type="compositionally biased region" description="Low complexity" evidence="1">
    <location>
        <begin position="60"/>
        <end position="69"/>
    </location>
</feature>
<name>A0A811VB69_CERCA</name>
<proteinExistence type="predicted"/>
<dbReference type="Proteomes" id="UP000606786">
    <property type="component" value="Unassembled WGS sequence"/>
</dbReference>